<dbReference type="GO" id="GO:0008448">
    <property type="term" value="F:N-acetylglucosamine-6-phosphate deacetylase activity"/>
    <property type="evidence" value="ECO:0007669"/>
    <property type="project" value="UniProtKB-EC"/>
</dbReference>
<reference evidence="1 2" key="1">
    <citation type="submission" date="2018-03" db="EMBL/GenBank/DDBJ databases">
        <title>Non-Typhoidal Salmonella genome sequencing and assembly.</title>
        <authorList>
            <person name="Matchawe C."/>
        </authorList>
    </citation>
    <scope>NUCLEOTIDE SEQUENCE [LARGE SCALE GENOMIC DNA]</scope>
    <source>
        <strain evidence="1 2">32eva</strain>
    </source>
</reference>
<dbReference type="EC" id="3.5.1.25" evidence="1"/>
<feature type="non-terminal residue" evidence="1">
    <location>
        <position position="49"/>
    </location>
</feature>
<accession>A0A659QYS7</accession>
<dbReference type="AlphaFoldDB" id="A0A659QYS7"/>
<protein>
    <submittedName>
        <fullName evidence="1">N-acetylglucosamine-6-phosphate deacetylase</fullName>
        <ecNumber evidence="1">3.5.1.25</ecNumber>
    </submittedName>
</protein>
<keyword evidence="1" id="KW-0378">Hydrolase</keyword>
<organism evidence="1 2">
    <name type="scientific">Salmonella enterica subsp. enterica serovar Wilhelmsburg</name>
    <dbReference type="NCBI Taxonomy" id="1960126"/>
    <lineage>
        <taxon>Bacteria</taxon>
        <taxon>Pseudomonadati</taxon>
        <taxon>Pseudomonadota</taxon>
        <taxon>Gammaproteobacteria</taxon>
        <taxon>Enterobacterales</taxon>
        <taxon>Enterobacteriaceae</taxon>
        <taxon>Salmonella</taxon>
    </lineage>
</organism>
<proteinExistence type="predicted"/>
<dbReference type="EMBL" id="PYKF01000024">
    <property type="protein sequence ID" value="TGC93591.1"/>
    <property type="molecule type" value="Genomic_DNA"/>
</dbReference>
<gene>
    <name evidence="1" type="primary">nagA</name>
    <name evidence="1" type="ORF">C9F04_00380</name>
</gene>
<evidence type="ECO:0000313" key="2">
    <source>
        <dbReference type="Proteomes" id="UP000297749"/>
    </source>
</evidence>
<comment type="caution">
    <text evidence="1">The sequence shown here is derived from an EMBL/GenBank/DDBJ whole genome shotgun (WGS) entry which is preliminary data.</text>
</comment>
<name>A0A659QYS7_SALET</name>
<dbReference type="Proteomes" id="UP000297749">
    <property type="component" value="Unassembled WGS sequence"/>
</dbReference>
<evidence type="ECO:0000313" key="1">
    <source>
        <dbReference type="EMBL" id="TGC93591.1"/>
    </source>
</evidence>
<sequence length="49" mass="4917">MLSPPRQSMRGGKFLISGVGLYALTQGGSLTGLDSLDDHALVGARGGSA</sequence>